<evidence type="ECO:0000313" key="1">
    <source>
        <dbReference type="Proteomes" id="UP000887566"/>
    </source>
</evidence>
<keyword evidence="1" id="KW-1185">Reference proteome</keyword>
<protein>
    <submittedName>
        <fullName evidence="2">Uncharacterized protein</fullName>
    </submittedName>
</protein>
<sequence>MCDRTLKICKQIKIPKPTTTKITRAGWWWELSMEESSFKETITLIRVMIHTNLRLLLPPVHISLLLKTGKKN</sequence>
<dbReference type="Proteomes" id="UP000887566">
    <property type="component" value="Unplaced"/>
</dbReference>
<name>A0A914WK51_9BILA</name>
<evidence type="ECO:0000313" key="2">
    <source>
        <dbReference type="WBParaSite" id="PSAMB.scaffold426size51688.g5749.t1"/>
    </source>
</evidence>
<proteinExistence type="predicted"/>
<dbReference type="AlphaFoldDB" id="A0A914WK51"/>
<reference evidence="2" key="1">
    <citation type="submission" date="2022-11" db="UniProtKB">
        <authorList>
            <consortium name="WormBaseParasite"/>
        </authorList>
    </citation>
    <scope>IDENTIFICATION</scope>
</reference>
<organism evidence="1 2">
    <name type="scientific">Plectus sambesii</name>
    <dbReference type="NCBI Taxonomy" id="2011161"/>
    <lineage>
        <taxon>Eukaryota</taxon>
        <taxon>Metazoa</taxon>
        <taxon>Ecdysozoa</taxon>
        <taxon>Nematoda</taxon>
        <taxon>Chromadorea</taxon>
        <taxon>Plectida</taxon>
        <taxon>Plectina</taxon>
        <taxon>Plectoidea</taxon>
        <taxon>Plectidae</taxon>
        <taxon>Plectus</taxon>
    </lineage>
</organism>
<accession>A0A914WK51</accession>
<dbReference type="WBParaSite" id="PSAMB.scaffold426size51688.g5749.t1">
    <property type="protein sequence ID" value="PSAMB.scaffold426size51688.g5749.t1"/>
    <property type="gene ID" value="PSAMB.scaffold426size51688.g5749"/>
</dbReference>